<protein>
    <submittedName>
        <fullName evidence="1">Uncharacterized protein</fullName>
    </submittedName>
</protein>
<reference evidence="1" key="1">
    <citation type="journal article" date="2021" name="Proc. Natl. Acad. Sci. U.S.A.">
        <title>A Catalog of Tens of Thousands of Viruses from Human Metagenomes Reveals Hidden Associations with Chronic Diseases.</title>
        <authorList>
            <person name="Tisza M.J."/>
            <person name="Buck C.B."/>
        </authorList>
    </citation>
    <scope>NUCLEOTIDE SEQUENCE</scope>
    <source>
        <strain evidence="1">CtWDo30</strain>
    </source>
</reference>
<sequence>MTINEQMEIIRAVAELNGPGAWGSGREGVPLAFCYLIPHVSKIRVTVFEHGYSDLIYTDKIFEFRTDQTLDPEYYMGYQRYMSYLKQKNSPATDQSTQDQATID</sequence>
<accession>A0A8S5N6G9</accession>
<evidence type="ECO:0000313" key="1">
    <source>
        <dbReference type="EMBL" id="DAD89731.1"/>
    </source>
</evidence>
<organism evidence="1">
    <name type="scientific">Siphoviridae sp. ctWDo30</name>
    <dbReference type="NCBI Taxonomy" id="2826360"/>
    <lineage>
        <taxon>Viruses</taxon>
        <taxon>Duplodnaviria</taxon>
        <taxon>Heunggongvirae</taxon>
        <taxon>Uroviricota</taxon>
        <taxon>Caudoviricetes</taxon>
    </lineage>
</organism>
<dbReference type="EMBL" id="BK015068">
    <property type="protein sequence ID" value="DAD89731.1"/>
    <property type="molecule type" value="Genomic_DNA"/>
</dbReference>
<proteinExistence type="predicted"/>
<name>A0A8S5N6G9_9CAUD</name>